<protein>
    <recommendedName>
        <fullName evidence="11">Centrosomal protein 192</fullName>
    </recommendedName>
</protein>
<dbReference type="InterPro" id="IPR054092">
    <property type="entry name" value="Cep192-like_D6"/>
</dbReference>
<dbReference type="GO" id="GO:0000242">
    <property type="term" value="C:pericentriolar material"/>
    <property type="evidence" value="ECO:0007669"/>
    <property type="project" value="TreeGrafter"/>
</dbReference>
<dbReference type="InterPro" id="IPR054086">
    <property type="entry name" value="Cep192-like_D2"/>
</dbReference>
<evidence type="ECO:0008006" key="11">
    <source>
        <dbReference type="Google" id="ProtNLM"/>
    </source>
</evidence>
<feature type="domain" description="Cep192-like" evidence="2">
    <location>
        <begin position="111"/>
        <end position="260"/>
    </location>
</feature>
<dbReference type="GO" id="GO:0090307">
    <property type="term" value="P:mitotic spindle assembly"/>
    <property type="evidence" value="ECO:0007669"/>
    <property type="project" value="TreeGrafter"/>
</dbReference>
<accession>A0A3Q1JM24</accession>
<reference evidence="9" key="2">
    <citation type="submission" date="2025-08" db="UniProtKB">
        <authorList>
            <consortium name="Ensembl"/>
        </authorList>
    </citation>
    <scope>IDENTIFICATION</scope>
</reference>
<evidence type="ECO:0000313" key="10">
    <source>
        <dbReference type="Proteomes" id="UP000265040"/>
    </source>
</evidence>
<evidence type="ECO:0000259" key="1">
    <source>
        <dbReference type="Pfam" id="PF22060"/>
    </source>
</evidence>
<dbReference type="InterPro" id="IPR054085">
    <property type="entry name" value="Cep192-like_D1"/>
</dbReference>
<dbReference type="InterPro" id="IPR054091">
    <property type="entry name" value="Cep192-like_D5"/>
</dbReference>
<feature type="domain" description="Cep192-like" evidence="7">
    <location>
        <begin position="510"/>
        <end position="584"/>
    </location>
</feature>
<gene>
    <name evidence="9" type="primary">CEP192</name>
</gene>
<dbReference type="Pfam" id="PF22064">
    <property type="entry name" value="Cep192_D2"/>
    <property type="match status" value="1"/>
</dbReference>
<dbReference type="OrthoDB" id="67059at2759"/>
<dbReference type="InterPro" id="IPR054087">
    <property type="entry name" value="Cep192-like_D7"/>
</dbReference>
<evidence type="ECO:0000259" key="2">
    <source>
        <dbReference type="Pfam" id="PF22064"/>
    </source>
</evidence>
<dbReference type="Proteomes" id="UP000265040">
    <property type="component" value="Chromosome 16"/>
</dbReference>
<dbReference type="PANTHER" id="PTHR16029:SF11">
    <property type="entry name" value="CENTROSOMAL PROTEIN OF 192 KDA"/>
    <property type="match status" value="1"/>
</dbReference>
<dbReference type="InterPro" id="IPR054089">
    <property type="entry name" value="Cep192-like_D3"/>
</dbReference>
<sequence length="1038" mass="113561">ACCVGIASQTSLSLFNPSERWQQVSVTITSMAIDGEKVGRNFPYQCLIVKNKTIIGPKTSEEQKVLFIPPQPGVYQCVLSVCSWPASAETEVASRANIFVKKVVLVAIAENPALEIEVGKSGCLDFGDLSGGSAKSLPLKLLNRTCATVPIRLVISANATAWRCFSFSKHPITMTSEVTQQAGHMTPVSPSSVMNHVMHASYGEIPESLMVWVHFKAPQKYTVELGPADEYIARVDIEVDSPGPSHVIRSIPIRARSGTARVHAPKDMQTVSLSAPLGKSSQQTLPLKNAGNIDVQLKLKCSDPEDGFSVTPNDLFLNVGEEQEIVISFKAQHNRKCRESLLAILVIPSGPQYEVTLKGEVVPEDSGKAAIPSAAHFGPGLANDVPPILSNKQFVAWGGVTLGRAIQQKLVLRNNSTSATQQLRLLIRGQDQDCFQLQSMFSPEERLTRHGELSIRPREDVTVHLLFAPTRVACMLAKLEIKQSGARPSQPGVKFTIPLSGYGGTSNIILEEQRKQTDGYVATLTDIAVGHVSKVCLCVRNTGSRAAFIKAIAFSDLQKRSVLESSVISLAPSQFVLKERTQEVGEGIQFGCITVVLVLRTDETTNDLIFLTAYDLPLRPNEAHIFYGNMSKVVVSLMGSMKNADCEEKDHPELLLPSARCVSEADRYSSSAHFVLCSVVDGTATTSQIQIRNNTSRELSFDLSWPAHCLTITPQHGVIEPQCHLQILISPNPSLATKYSLLPWSGQIYVQCDSQQKFIKVQIRQDLALDVSAAPADKSLSALPPQAATPVLPVVRPTTRLSEPLQTPHTPQAIVEISNKTIVFPTTPSGETSGREADRPVVRSFSYIDNSGGVYRATYTAFRCSKASGTLGALEKMEVPITFLPRDRGDYAQFWDLECHPVSDPQQKTRIRFQLCGTVRSHLRIVLATVKTTRRAEASGGVYSPQDLYTFPVTRVGESSTLKVNIRNNSTETHELNFVNPREPFHIKHSKYTLRSQHYLKLPVHFKPSTAGRHTGLLLIQSETSGSLVIQLTGEASP</sequence>
<dbReference type="InterPro" id="IPR054088">
    <property type="entry name" value="Cep192-like_D8"/>
</dbReference>
<dbReference type="Pfam" id="PF22065">
    <property type="entry name" value="Cep192_D7"/>
    <property type="match status" value="1"/>
</dbReference>
<feature type="domain" description="Cep192-like" evidence="5">
    <location>
        <begin position="263"/>
        <end position="361"/>
    </location>
</feature>
<feature type="domain" description="Cep192-like" evidence="1">
    <location>
        <begin position="1"/>
        <end position="109"/>
    </location>
</feature>
<reference evidence="9" key="3">
    <citation type="submission" date="2025-09" db="UniProtKB">
        <authorList>
            <consortium name="Ensembl"/>
        </authorList>
    </citation>
    <scope>IDENTIFICATION</scope>
</reference>
<evidence type="ECO:0000259" key="3">
    <source>
        <dbReference type="Pfam" id="PF22065"/>
    </source>
</evidence>
<dbReference type="Pfam" id="PF22066">
    <property type="entry name" value="Cep192_D8"/>
    <property type="match status" value="1"/>
</dbReference>
<evidence type="ECO:0000313" key="9">
    <source>
        <dbReference type="Ensembl" id="ENSATEP00000036187.2"/>
    </source>
</evidence>
<dbReference type="PANTHER" id="PTHR16029">
    <property type="entry name" value="CENTROSOMAL PROTEIN OF 192 KDA"/>
    <property type="match status" value="1"/>
</dbReference>
<dbReference type="GeneTree" id="ENSGT00510000048187"/>
<evidence type="ECO:0000259" key="6">
    <source>
        <dbReference type="Pfam" id="PF22073"/>
    </source>
</evidence>
<organism evidence="9 10">
    <name type="scientific">Anabas testudineus</name>
    <name type="common">Climbing perch</name>
    <name type="synonym">Anthias testudineus</name>
    <dbReference type="NCBI Taxonomy" id="64144"/>
    <lineage>
        <taxon>Eukaryota</taxon>
        <taxon>Metazoa</taxon>
        <taxon>Chordata</taxon>
        <taxon>Craniata</taxon>
        <taxon>Vertebrata</taxon>
        <taxon>Euteleostomi</taxon>
        <taxon>Actinopterygii</taxon>
        <taxon>Neopterygii</taxon>
        <taxon>Teleostei</taxon>
        <taxon>Neoteleostei</taxon>
        <taxon>Acanthomorphata</taxon>
        <taxon>Anabantaria</taxon>
        <taxon>Anabantiformes</taxon>
        <taxon>Anabantoidei</taxon>
        <taxon>Anabantidae</taxon>
        <taxon>Anabas</taxon>
    </lineage>
</organism>
<dbReference type="GO" id="GO:0071539">
    <property type="term" value="P:protein localization to centrosome"/>
    <property type="evidence" value="ECO:0007669"/>
    <property type="project" value="InterPro"/>
</dbReference>
<feature type="domain" description="Cep192-like" evidence="4">
    <location>
        <begin position="940"/>
        <end position="1036"/>
    </location>
</feature>
<dbReference type="Ensembl" id="ENSATET00000036704.3">
    <property type="protein sequence ID" value="ENSATEP00000036187.2"/>
    <property type="gene ID" value="ENSATEG00000024873.3"/>
</dbReference>
<keyword evidence="10" id="KW-1185">Reference proteome</keyword>
<dbReference type="GO" id="GO:0005814">
    <property type="term" value="C:centriole"/>
    <property type="evidence" value="ECO:0007669"/>
    <property type="project" value="TreeGrafter"/>
</dbReference>
<dbReference type="InterPro" id="IPR054090">
    <property type="entry name" value="Cep192_Spd-2-like_dom"/>
</dbReference>
<evidence type="ECO:0000259" key="5">
    <source>
        <dbReference type="Pfam" id="PF22067"/>
    </source>
</evidence>
<dbReference type="InterPro" id="IPR039103">
    <property type="entry name" value="Spd-2/CEP192"/>
</dbReference>
<evidence type="ECO:0000259" key="4">
    <source>
        <dbReference type="Pfam" id="PF22066"/>
    </source>
</evidence>
<dbReference type="STRING" id="64144.ENSATEP00000036187"/>
<dbReference type="Gene3D" id="2.60.40.10">
    <property type="entry name" value="Immunoglobulins"/>
    <property type="match status" value="3"/>
</dbReference>
<proteinExistence type="predicted"/>
<dbReference type="Pfam" id="PF22073">
    <property type="entry name" value="Cep192_D4"/>
    <property type="match status" value="1"/>
</dbReference>
<evidence type="ECO:0000259" key="8">
    <source>
        <dbReference type="Pfam" id="PF22076"/>
    </source>
</evidence>
<feature type="domain" description="Cep192/Spd-2-like" evidence="6">
    <location>
        <begin position="386"/>
        <end position="504"/>
    </location>
</feature>
<dbReference type="InterPro" id="IPR008962">
    <property type="entry name" value="PapD-like_sf"/>
</dbReference>
<evidence type="ECO:0000259" key="7">
    <source>
        <dbReference type="Pfam" id="PF22074"/>
    </source>
</evidence>
<dbReference type="GO" id="GO:0019901">
    <property type="term" value="F:protein kinase binding"/>
    <property type="evidence" value="ECO:0007669"/>
    <property type="project" value="TreeGrafter"/>
</dbReference>
<name>A0A3Q1JM24_ANATE</name>
<dbReference type="Pfam" id="PF22060">
    <property type="entry name" value="Cep192_D1"/>
    <property type="match status" value="1"/>
</dbReference>
<dbReference type="SUPFAM" id="SSF49354">
    <property type="entry name" value="PapD-like"/>
    <property type="match status" value="1"/>
</dbReference>
<dbReference type="Pfam" id="PF22067">
    <property type="entry name" value="Cep192_D3"/>
    <property type="match status" value="1"/>
</dbReference>
<dbReference type="GO" id="GO:0005737">
    <property type="term" value="C:cytoplasm"/>
    <property type="evidence" value="ECO:0007669"/>
    <property type="project" value="TreeGrafter"/>
</dbReference>
<feature type="domain" description="Cep192-like" evidence="8">
    <location>
        <begin position="681"/>
        <end position="764"/>
    </location>
</feature>
<dbReference type="GO" id="GO:0051298">
    <property type="term" value="P:centrosome duplication"/>
    <property type="evidence" value="ECO:0007669"/>
    <property type="project" value="InterPro"/>
</dbReference>
<dbReference type="AlphaFoldDB" id="A0A3Q1JM24"/>
<reference evidence="9" key="1">
    <citation type="submission" date="2021-04" db="EMBL/GenBank/DDBJ databases">
        <authorList>
            <consortium name="Wellcome Sanger Institute Data Sharing"/>
        </authorList>
    </citation>
    <scope>NUCLEOTIDE SEQUENCE [LARGE SCALE GENOMIC DNA]</scope>
</reference>
<dbReference type="InterPro" id="IPR013783">
    <property type="entry name" value="Ig-like_fold"/>
</dbReference>
<feature type="domain" description="Cep192-like" evidence="3">
    <location>
        <begin position="811"/>
        <end position="919"/>
    </location>
</feature>
<dbReference type="Pfam" id="PF22076">
    <property type="entry name" value="Cep192_D6"/>
    <property type="match status" value="1"/>
</dbReference>
<dbReference type="Pfam" id="PF22074">
    <property type="entry name" value="Cep192_D5"/>
    <property type="match status" value="1"/>
</dbReference>
<dbReference type="GO" id="GO:0090222">
    <property type="term" value="P:centrosome-templated microtubule nucleation"/>
    <property type="evidence" value="ECO:0007669"/>
    <property type="project" value="InterPro"/>
</dbReference>